<evidence type="ECO:0000313" key="2">
    <source>
        <dbReference type="EMBL" id="KXA31866.1"/>
    </source>
</evidence>
<gene>
    <name evidence="2" type="ORF">HMPREF3229_00116</name>
</gene>
<dbReference type="InterPro" id="IPR019897">
    <property type="entry name" value="RidA_CS"/>
</dbReference>
<organism evidence="2">
    <name type="scientific">Peptoniphilus harei</name>
    <dbReference type="NCBI Taxonomy" id="54005"/>
    <lineage>
        <taxon>Bacteria</taxon>
        <taxon>Bacillati</taxon>
        <taxon>Bacillota</taxon>
        <taxon>Tissierellia</taxon>
        <taxon>Tissierellales</taxon>
        <taxon>Peptoniphilaceae</taxon>
        <taxon>Peptoniphilus</taxon>
    </lineage>
</organism>
<dbReference type="PROSITE" id="PS01094">
    <property type="entry name" value="UPF0076"/>
    <property type="match status" value="1"/>
</dbReference>
<dbReference type="GO" id="GO:0005829">
    <property type="term" value="C:cytosol"/>
    <property type="evidence" value="ECO:0007669"/>
    <property type="project" value="TreeGrafter"/>
</dbReference>
<dbReference type="InterPro" id="IPR006175">
    <property type="entry name" value="YjgF/YER057c/UK114"/>
</dbReference>
<reference evidence="2 3" key="1">
    <citation type="submission" date="2016-01" db="EMBL/GenBank/DDBJ databases">
        <authorList>
            <person name="Oliw E.H."/>
        </authorList>
    </citation>
    <scope>NUCLEOTIDE SEQUENCE [LARGE SCALE GENOMIC DNA]</scope>
    <source>
        <strain evidence="2 3">CMW7756A</strain>
    </source>
</reference>
<dbReference type="SUPFAM" id="SSF55298">
    <property type="entry name" value="YjgF-like"/>
    <property type="match status" value="1"/>
</dbReference>
<dbReference type="InterPro" id="IPR035959">
    <property type="entry name" value="RutC-like_sf"/>
</dbReference>
<dbReference type="Pfam" id="PF01042">
    <property type="entry name" value="Ribonuc_L-PSP"/>
    <property type="match status" value="1"/>
</dbReference>
<comment type="caution">
    <text evidence="2">The sequence shown here is derived from an EMBL/GenBank/DDBJ whole genome shotgun (WGS) entry which is preliminary data.</text>
</comment>
<dbReference type="NCBIfam" id="TIGR00004">
    <property type="entry name" value="Rid family detoxifying hydrolase"/>
    <property type="match status" value="1"/>
</dbReference>
<evidence type="ECO:0000313" key="3">
    <source>
        <dbReference type="Proteomes" id="UP000070174"/>
    </source>
</evidence>
<dbReference type="CDD" id="cd00448">
    <property type="entry name" value="YjgF_YER057c_UK114_family"/>
    <property type="match status" value="1"/>
</dbReference>
<accession>A0A133PSQ9</accession>
<sequence length="125" mass="13475">MVKTLHTDKAPAAVGPYSQATEVNGFIFTSGQLPLVPETGELITDDIKKATARSLDNIKAILEEAGSSLDKVVKVNIFLDDINDFAAVNEVYSEYFTNHKPARSCVEVAKLPKGGLLEIEAIAVK</sequence>
<dbReference type="FunFam" id="3.30.1330.40:FF:000001">
    <property type="entry name" value="L-PSP family endoribonuclease"/>
    <property type="match status" value="1"/>
</dbReference>
<evidence type="ECO:0000256" key="1">
    <source>
        <dbReference type="ARBA" id="ARBA00010552"/>
    </source>
</evidence>
<proteinExistence type="inferred from homology"/>
<dbReference type="PANTHER" id="PTHR11803">
    <property type="entry name" value="2-IMINOBUTANOATE/2-IMINOPROPANOATE DEAMINASE RIDA"/>
    <property type="match status" value="1"/>
</dbReference>
<dbReference type="GO" id="GO:0019239">
    <property type="term" value="F:deaminase activity"/>
    <property type="evidence" value="ECO:0007669"/>
    <property type="project" value="TreeGrafter"/>
</dbReference>
<protein>
    <submittedName>
        <fullName evidence="2">Putative endoribonuclease L-PSP</fullName>
    </submittedName>
</protein>
<dbReference type="RefSeq" id="WP_060799433.1">
    <property type="nucleotide sequence ID" value="NZ_KQ957085.1"/>
</dbReference>
<dbReference type="PATRIC" id="fig|54005.3.peg.115"/>
<comment type="similarity">
    <text evidence="1">Belongs to the RutC family.</text>
</comment>
<dbReference type="InterPro" id="IPR006056">
    <property type="entry name" value="RidA"/>
</dbReference>
<dbReference type="AlphaFoldDB" id="A0A133PSQ9"/>
<name>A0A133PSQ9_9FIRM</name>
<dbReference type="EMBL" id="LRQE01000002">
    <property type="protein sequence ID" value="KXA31866.1"/>
    <property type="molecule type" value="Genomic_DNA"/>
</dbReference>
<dbReference type="Gene3D" id="3.30.1330.40">
    <property type="entry name" value="RutC-like"/>
    <property type="match status" value="1"/>
</dbReference>
<dbReference type="Proteomes" id="UP000070174">
    <property type="component" value="Unassembled WGS sequence"/>
</dbReference>
<dbReference type="PANTHER" id="PTHR11803:SF39">
    <property type="entry name" value="2-IMINOBUTANOATE_2-IMINOPROPANOATE DEAMINASE"/>
    <property type="match status" value="1"/>
</dbReference>